<reference evidence="5 6" key="1">
    <citation type="submission" date="2012-10" db="EMBL/GenBank/DDBJ databases">
        <authorList>
            <person name="Zafar N."/>
            <person name="Inman J."/>
            <person name="Hall N."/>
            <person name="Lorenzi H."/>
            <person name="Caler E."/>
        </authorList>
    </citation>
    <scope>NUCLEOTIDE SEQUENCE [LARGE SCALE GENOMIC DNA]</scope>
    <source>
        <strain evidence="5 6">IP1</strain>
    </source>
</reference>
<dbReference type="Gene3D" id="2.10.220.10">
    <property type="entry name" value="Hormone Receptor, Insulin-like Growth Factor Receptor 1, Chain A, domain 2"/>
    <property type="match status" value="2"/>
</dbReference>
<dbReference type="EMBL" id="KB206697">
    <property type="protein sequence ID" value="ELP88793.1"/>
    <property type="molecule type" value="Genomic_DNA"/>
</dbReference>
<dbReference type="InterPro" id="IPR000742">
    <property type="entry name" value="EGF"/>
</dbReference>
<keyword evidence="2" id="KW-1133">Transmembrane helix</keyword>
<dbReference type="Gene3D" id="3.30.200.20">
    <property type="entry name" value="Phosphorylase Kinase, domain 1"/>
    <property type="match status" value="1"/>
</dbReference>
<feature type="chain" id="PRO_5011977514" evidence="3">
    <location>
        <begin position="16"/>
        <end position="1981"/>
    </location>
</feature>
<evidence type="ECO:0000313" key="5">
    <source>
        <dbReference type="EMBL" id="ELP88793.1"/>
    </source>
</evidence>
<organism evidence="5 6">
    <name type="scientific">Entamoeba invadens IP1</name>
    <dbReference type="NCBI Taxonomy" id="370355"/>
    <lineage>
        <taxon>Eukaryota</taxon>
        <taxon>Amoebozoa</taxon>
        <taxon>Evosea</taxon>
        <taxon>Archamoebae</taxon>
        <taxon>Mastigamoebida</taxon>
        <taxon>Entamoebidae</taxon>
        <taxon>Entamoeba</taxon>
    </lineage>
</organism>
<keyword evidence="2" id="KW-0472">Membrane</keyword>
<evidence type="ECO:0000256" key="3">
    <source>
        <dbReference type="SAM" id="SignalP"/>
    </source>
</evidence>
<dbReference type="SUPFAM" id="SSF56112">
    <property type="entry name" value="Protein kinase-like (PK-like)"/>
    <property type="match status" value="1"/>
</dbReference>
<name>A0A0A1U3J4_ENTIV</name>
<dbReference type="InterPro" id="IPR006212">
    <property type="entry name" value="Furin_repeat"/>
</dbReference>
<evidence type="ECO:0000256" key="2">
    <source>
        <dbReference type="SAM" id="Phobius"/>
    </source>
</evidence>
<sequence>MNSLLFALLIVYSQAIQWCSDDKGTLFCSSKEDIICEQTGFFTEKEVIYLRENIVKIECHIISTLQIHVSDDIKYIDFILNNTNLKILNTNDYYKNVTRRFITFSQQQKGLNSHKQNSGESCGATINCEVCLYDSPGGVYGCSRCKEGYKVDFCGQDYFCYLYNTGTCDPACAVDNNLTLINEKYKCCINHCAIGSCSTTQTYGSCSQCENGYALNNIYNTYNVCKKCHVNNCKISNKTNQNLCVECNAGYTLKTLTECAECSAIANCKICNMTTYACLECNEGFYVLNKKCQICSDTCKDSKCNTTTGYCFNCIDNYVLAQEPNSLTCIPCKTFDVNCKKCVVGGVRMCYRCEMGYYPISNGSCIPCDATCNPNGCNTVTGICLVCSNTIYTLNITASIKCVNCSSLDSRCTSCSTNSRMCTECTNGYYPNSTDATQCIKCDLTCENGCDSKTGNCKTCTNNLYTINSDTPRQCQLCSQFDRNCLKCSTTNRACAICTYGVSYLLNGLCNPCDSTCSTCDANGICTQCKDTYVPYTPKQIVCQSCFSFDPNCIICASDGSRKCITCTTNMYPDISTGYCINCGSTCGGNCNTTNGICTSCALGKVFTDPKTTSCVDCNKFDINCISCDSSGERMCIKCAENSGTYLLNGKCVNCSTTCMVKTCNSTTGFCSKCITNYVVTNPISKACDSCSSFDSNCKTCSSDSSRKCVECKPNYYPKTEYDFTCKGCDLSCGKSCNNMNGHCTGCLTNYVYSNTNAFVCDPCSSFDSNCLTCDPSFSRQCVTCRTNGMYPDESTKTCKLCDTTCNGNCNQTSGLCTGCLTNYVFEATQSKVCVPCKTFDANCKTCSSDFTRKCVECENRFYPNELGLCVPCTKIDENCNSCDSKNKNCLTCSDPYYLSNQKCLSCIEGTYKSTEYLCARCYNGIFYCKNCTTKSVGIPLCNSCYSPFALNTKSNTCIQCSSNTYYNTNICNTNTYNCAIQVTSEKCLKCTDNNYLSNGICQPVQNCVTPSTRSISSCDCYNMISVNSDCKALSLNCKYQIVTNGTISCVNCQDNYTPNSGICTSTSLMNRTIRNQNTFLCNNGEYLDNNNSCQLCNQNTSICVHYNSEIRSLKCTNTAIIDIDTLKCSSDENCSSYSNNFCSKCSSSSTEIVKGRCSTCSTSNCAFCEGNQCKHCLSNYLMYSTNTCVSKDQVSCIKSSKYGCVQCNDGFYQTDTLNSESKYTFCLPLSKTNISNCKHAAYSHSLCLECLNSFKQKDGICSESFSDDVLQEVYITELTSLDDKTTKIKKTEKVIQKVFKKVTKYLEEDNKKGNENLQIHLKSATETKCLDRTNKGCQRCGFGYYQEKDSDTCHKCSSQCESCYNETYCISCLYGNYLTSSMTCLTLGELTNKCHLTLPTGIGCAICNDKYYKREKDCLECDISCATCVESTSCLSCNESYYMIQNSVSKLCVSYDNLTNCVNKTSSGCAKCDIGYYRFDYTCHPCSANCSLCDDSVSCNKCFSDDFVVINLSCVHYSQIKFCVSASSSKCTECSGRHKPSEDGDECVDSINLGVVIGIPLSVVIVLIIIVSIIIVLLYLLVLKKKEEVKMRNICVFPMKRSNIQMFQLNGETHDLCCNKKVLKFDLDNTEGTPIDVDAEARDLICIGNTSKNDMKVQFSVIEGCDYYQVRTVPPLVNLKRGFACEFEIYIKPLCSCEIKEDIMVIGLDIRTCKQTNERITVEAKTKQSTKLNYREVEEIKKIGEGSFGIVYKGSFKGKIVAIKKMKNAQATKQAIEEFNKEVAMLDKFRNDFVIHFYGACYIPSHICMVTEFAEYGSLADMISKSALRNWFKNEGEPDNILVITLEDEIKANGKLTDFGSSRNINMLMTNMTFTKGIGTPKYMAQEVLLKEHYKKSADVFSLAVTFYEALVWGEVYPKSEFKFAWSVADFVTSGKRRPCLENMNCEAYDIINLMWNPIAAERPSIEECINLMDKLFNSL</sequence>
<evidence type="ECO:0000259" key="4">
    <source>
        <dbReference type="PROSITE" id="PS50011"/>
    </source>
</evidence>
<dbReference type="Gene3D" id="1.10.510.10">
    <property type="entry name" value="Transferase(Phosphotransferase) domain 1"/>
    <property type="match status" value="1"/>
</dbReference>
<feature type="transmembrane region" description="Helical" evidence="2">
    <location>
        <begin position="1558"/>
        <end position="1583"/>
    </location>
</feature>
<keyword evidence="5" id="KW-0808">Transferase</keyword>
<dbReference type="InterPro" id="IPR009030">
    <property type="entry name" value="Growth_fac_rcpt_cys_sf"/>
</dbReference>
<accession>A0A0A1U3J4</accession>
<feature type="domain" description="Protein kinase" evidence="4">
    <location>
        <begin position="1738"/>
        <end position="1978"/>
    </location>
</feature>
<feature type="signal peptide" evidence="3">
    <location>
        <begin position="1"/>
        <end position="15"/>
    </location>
</feature>
<dbReference type="GO" id="GO:0004672">
    <property type="term" value="F:protein kinase activity"/>
    <property type="evidence" value="ECO:0007669"/>
    <property type="project" value="InterPro"/>
</dbReference>
<dbReference type="PROSITE" id="PS50011">
    <property type="entry name" value="PROTEIN_KINASE_DOM"/>
    <property type="match status" value="1"/>
</dbReference>
<dbReference type="InterPro" id="IPR053215">
    <property type="entry name" value="TKL_Ser/Thr_kinase"/>
</dbReference>
<proteinExistence type="predicted"/>
<dbReference type="SUPFAM" id="SSF57184">
    <property type="entry name" value="Growth factor receptor domain"/>
    <property type="match status" value="6"/>
</dbReference>
<dbReference type="KEGG" id="eiv:EIN_437930"/>
<keyword evidence="6" id="KW-1185">Reference proteome</keyword>
<dbReference type="GeneID" id="14887766"/>
<protein>
    <submittedName>
        <fullName evidence="5">Protein serine/threonine kinase, putative</fullName>
    </submittedName>
</protein>
<gene>
    <name evidence="5" type="ORF">EIN_437930</name>
</gene>
<dbReference type="PANTHER" id="PTHR45756">
    <property type="entry name" value="PALMITOYLTRANSFERASE"/>
    <property type="match status" value="1"/>
</dbReference>
<dbReference type="InterPro" id="IPR000719">
    <property type="entry name" value="Prot_kinase_dom"/>
</dbReference>
<keyword evidence="1" id="KW-0547">Nucleotide-binding</keyword>
<dbReference type="OMA" id="GWICTDG"/>
<dbReference type="PANTHER" id="PTHR45756:SF1">
    <property type="entry name" value="PROTEIN KINASE DOMAIN CONTAINING PROTEIN"/>
    <property type="match status" value="1"/>
</dbReference>
<dbReference type="Proteomes" id="UP000014680">
    <property type="component" value="Unassembled WGS sequence"/>
</dbReference>
<evidence type="ECO:0000256" key="1">
    <source>
        <dbReference type="PROSITE-ProRule" id="PRU10141"/>
    </source>
</evidence>
<dbReference type="RefSeq" id="XP_004255564.1">
    <property type="nucleotide sequence ID" value="XM_004255516.1"/>
</dbReference>
<dbReference type="SMART" id="SM00261">
    <property type="entry name" value="FU"/>
    <property type="match status" value="12"/>
</dbReference>
<dbReference type="GO" id="GO:0005524">
    <property type="term" value="F:ATP binding"/>
    <property type="evidence" value="ECO:0007669"/>
    <property type="project" value="UniProtKB-UniRule"/>
</dbReference>
<dbReference type="InterPro" id="IPR017441">
    <property type="entry name" value="Protein_kinase_ATP_BS"/>
</dbReference>
<dbReference type="InterPro" id="IPR011009">
    <property type="entry name" value="Kinase-like_dom_sf"/>
</dbReference>
<keyword evidence="3" id="KW-0732">Signal</keyword>
<dbReference type="PROSITE" id="PS00107">
    <property type="entry name" value="PROTEIN_KINASE_ATP"/>
    <property type="match status" value="1"/>
</dbReference>
<dbReference type="VEuPathDB" id="AmoebaDB:EIN_437930"/>
<keyword evidence="1" id="KW-0067">ATP-binding</keyword>
<evidence type="ECO:0000313" key="6">
    <source>
        <dbReference type="Proteomes" id="UP000014680"/>
    </source>
</evidence>
<keyword evidence="5" id="KW-0418">Kinase</keyword>
<dbReference type="Pfam" id="PF00069">
    <property type="entry name" value="Pkinase"/>
    <property type="match status" value="2"/>
</dbReference>
<keyword evidence="2" id="KW-0812">Transmembrane</keyword>
<feature type="binding site" evidence="1">
    <location>
        <position position="1766"/>
    </location>
    <ligand>
        <name>ATP</name>
        <dbReference type="ChEBI" id="CHEBI:30616"/>
    </ligand>
</feature>
<dbReference type="OrthoDB" id="339325at2759"/>
<dbReference type="SMART" id="SM00181">
    <property type="entry name" value="EGF"/>
    <property type="match status" value="17"/>
</dbReference>